<evidence type="ECO:0000313" key="4">
    <source>
        <dbReference type="Proteomes" id="UP000541444"/>
    </source>
</evidence>
<comment type="caution">
    <text evidence="3">The sequence shown here is derived from an EMBL/GenBank/DDBJ whole genome shotgun (WGS) entry which is preliminary data.</text>
</comment>
<dbReference type="Gene3D" id="1.10.20.10">
    <property type="entry name" value="Histone, subunit A"/>
    <property type="match status" value="1"/>
</dbReference>
<evidence type="ECO:0008006" key="5">
    <source>
        <dbReference type="Google" id="ProtNLM"/>
    </source>
</evidence>
<feature type="compositionally biased region" description="Basic residues" evidence="2">
    <location>
        <begin position="121"/>
        <end position="138"/>
    </location>
</feature>
<protein>
    <recommendedName>
        <fullName evidence="5">Histone H2B</fullName>
    </recommendedName>
</protein>
<dbReference type="AlphaFoldDB" id="A0A7J7KVG9"/>
<evidence type="ECO:0000313" key="3">
    <source>
        <dbReference type="EMBL" id="KAF6134356.1"/>
    </source>
</evidence>
<dbReference type="SUPFAM" id="SSF47113">
    <property type="entry name" value="Histone-fold"/>
    <property type="match status" value="1"/>
</dbReference>
<accession>A0A7J7KVG9</accession>
<dbReference type="PRINTS" id="PR00621">
    <property type="entry name" value="HISTONEH2B"/>
</dbReference>
<proteinExistence type="inferred from homology"/>
<dbReference type="GO" id="GO:0046982">
    <property type="term" value="F:protein heterodimerization activity"/>
    <property type="evidence" value="ECO:0007669"/>
    <property type="project" value="InterPro"/>
</dbReference>
<gene>
    <name evidence="3" type="ORF">GIB67_005748</name>
</gene>
<evidence type="ECO:0000256" key="2">
    <source>
        <dbReference type="SAM" id="MobiDB-lite"/>
    </source>
</evidence>
<name>A0A7J7KVG9_9MAGN</name>
<sequence length="201" mass="22035">MAPKRRAVKVVGSVVRTAKKVVEETMNLVVVEDNIQQEEIPFKAHVVTTKEPMNIVIKEKTTDTQKSPMKPQVVSSTKVPVKTVIIEKPPSKSKLTDVSKKPQEKPKAQSQNQKKNEKSHGKAQPKNREKKKGRKKRNQSGEGLAGEAAKLSSYTGRKTLSAREIQGAVKLVLPGELEKHAIVEGTKAVTTYMGHNSGPNG</sequence>
<dbReference type="GO" id="GO:0000786">
    <property type="term" value="C:nucleosome"/>
    <property type="evidence" value="ECO:0007669"/>
    <property type="project" value="InterPro"/>
</dbReference>
<feature type="region of interest" description="Disordered" evidence="2">
    <location>
        <begin position="60"/>
        <end position="163"/>
    </location>
</feature>
<feature type="compositionally biased region" description="Basic and acidic residues" evidence="2">
    <location>
        <begin position="94"/>
        <end position="107"/>
    </location>
</feature>
<organism evidence="3 4">
    <name type="scientific">Kingdonia uniflora</name>
    <dbReference type="NCBI Taxonomy" id="39325"/>
    <lineage>
        <taxon>Eukaryota</taxon>
        <taxon>Viridiplantae</taxon>
        <taxon>Streptophyta</taxon>
        <taxon>Embryophyta</taxon>
        <taxon>Tracheophyta</taxon>
        <taxon>Spermatophyta</taxon>
        <taxon>Magnoliopsida</taxon>
        <taxon>Ranunculales</taxon>
        <taxon>Circaeasteraceae</taxon>
        <taxon>Kingdonia</taxon>
    </lineage>
</organism>
<dbReference type="Proteomes" id="UP000541444">
    <property type="component" value="Unassembled WGS sequence"/>
</dbReference>
<dbReference type="SMART" id="SM00427">
    <property type="entry name" value="H2B"/>
    <property type="match status" value="1"/>
</dbReference>
<reference evidence="3 4" key="1">
    <citation type="journal article" date="2020" name="IScience">
        <title>Genome Sequencing of the Endangered Kingdonia uniflora (Circaeasteraceae, Ranunculales) Reveals Potential Mechanisms of Evolutionary Specialization.</title>
        <authorList>
            <person name="Sun Y."/>
            <person name="Deng T."/>
            <person name="Zhang A."/>
            <person name="Moore M.J."/>
            <person name="Landis J.B."/>
            <person name="Lin N."/>
            <person name="Zhang H."/>
            <person name="Zhang X."/>
            <person name="Huang J."/>
            <person name="Zhang X."/>
            <person name="Sun H."/>
            <person name="Wang H."/>
        </authorList>
    </citation>
    <scope>NUCLEOTIDE SEQUENCE [LARGE SCALE GENOMIC DNA]</scope>
    <source>
        <strain evidence="3">TB1705</strain>
        <tissue evidence="3">Leaf</tissue>
    </source>
</reference>
<dbReference type="GO" id="GO:0003677">
    <property type="term" value="F:DNA binding"/>
    <property type="evidence" value="ECO:0007669"/>
    <property type="project" value="InterPro"/>
</dbReference>
<dbReference type="InterPro" id="IPR000558">
    <property type="entry name" value="Histone_H2B"/>
</dbReference>
<feature type="compositionally biased region" description="Low complexity" evidence="2">
    <location>
        <begin position="71"/>
        <end position="84"/>
    </location>
</feature>
<keyword evidence="4" id="KW-1185">Reference proteome</keyword>
<evidence type="ECO:0000256" key="1">
    <source>
        <dbReference type="ARBA" id="ARBA00006846"/>
    </source>
</evidence>
<comment type="similarity">
    <text evidence="1">Belongs to the histone H2B family.</text>
</comment>
<dbReference type="PANTHER" id="PTHR23428">
    <property type="entry name" value="HISTONE H2B"/>
    <property type="match status" value="1"/>
</dbReference>
<dbReference type="InterPro" id="IPR009072">
    <property type="entry name" value="Histone-fold"/>
</dbReference>
<dbReference type="GO" id="GO:0030527">
    <property type="term" value="F:structural constituent of chromatin"/>
    <property type="evidence" value="ECO:0007669"/>
    <property type="project" value="InterPro"/>
</dbReference>
<dbReference type="EMBL" id="JACGCM010002866">
    <property type="protein sequence ID" value="KAF6134356.1"/>
    <property type="molecule type" value="Genomic_DNA"/>
</dbReference>